<reference evidence="5" key="1">
    <citation type="submission" date="2020-10" db="EMBL/GenBank/DDBJ databases">
        <authorList>
            <person name="Gilroy R."/>
        </authorList>
    </citation>
    <scope>NUCLEOTIDE SEQUENCE</scope>
    <source>
        <strain evidence="5">ChiGjej3B3-7149</strain>
    </source>
</reference>
<keyword evidence="1" id="KW-0805">Transcription regulation</keyword>
<protein>
    <submittedName>
        <fullName evidence="5">FadR family transcriptional regulator</fullName>
    </submittedName>
</protein>
<dbReference type="InterPro" id="IPR036388">
    <property type="entry name" value="WH-like_DNA-bd_sf"/>
</dbReference>
<evidence type="ECO:0000256" key="2">
    <source>
        <dbReference type="ARBA" id="ARBA00023125"/>
    </source>
</evidence>
<sequence>MAGTAENSKREGFVREIEAQILSGKLKPGARLEAERELALRFGLSRSSVNLGMLELERKGFVRIVPRKGAFVSDFLHEATPQTLSVIMEYGSSQMDESLLHDLMDMRALIECECARLACLSGRGPADTELPRLMAAIRSSSGTEQIEAICDYHYHLTKLSGNDVYAMTFKAFHGPLRGLTSEHYRSAAERKRSVKLHADLTAAIGAGDAEAASRLVGEIIMRADENLSGKKRRR</sequence>
<dbReference type="PANTHER" id="PTHR43537">
    <property type="entry name" value="TRANSCRIPTIONAL REGULATOR, GNTR FAMILY"/>
    <property type="match status" value="1"/>
</dbReference>
<feature type="domain" description="HTH gntR-type" evidence="4">
    <location>
        <begin position="7"/>
        <end position="75"/>
    </location>
</feature>
<organism evidence="5 6">
    <name type="scientific">Candidatus Scatomorpha intestinigallinarum</name>
    <dbReference type="NCBI Taxonomy" id="2840923"/>
    <lineage>
        <taxon>Bacteria</taxon>
        <taxon>Bacillati</taxon>
        <taxon>Bacillota</taxon>
        <taxon>Clostridia</taxon>
        <taxon>Eubacteriales</taxon>
        <taxon>Candidatus Scatomorpha</taxon>
    </lineage>
</organism>
<comment type="caution">
    <text evidence="5">The sequence shown here is derived from an EMBL/GenBank/DDBJ whole genome shotgun (WGS) entry which is preliminary data.</text>
</comment>
<dbReference type="PROSITE" id="PS50949">
    <property type="entry name" value="HTH_GNTR"/>
    <property type="match status" value="1"/>
</dbReference>
<dbReference type="SMART" id="SM00345">
    <property type="entry name" value="HTH_GNTR"/>
    <property type="match status" value="1"/>
</dbReference>
<name>A0A9D1IYE4_9FIRM</name>
<dbReference type="InterPro" id="IPR000524">
    <property type="entry name" value="Tscrpt_reg_HTH_GntR"/>
</dbReference>
<evidence type="ECO:0000313" key="5">
    <source>
        <dbReference type="EMBL" id="HIR54456.1"/>
    </source>
</evidence>
<dbReference type="CDD" id="cd07377">
    <property type="entry name" value="WHTH_GntR"/>
    <property type="match status" value="1"/>
</dbReference>
<dbReference type="SUPFAM" id="SSF48008">
    <property type="entry name" value="GntR ligand-binding domain-like"/>
    <property type="match status" value="1"/>
</dbReference>
<reference evidence="5" key="2">
    <citation type="journal article" date="2021" name="PeerJ">
        <title>Extensive microbial diversity within the chicken gut microbiome revealed by metagenomics and culture.</title>
        <authorList>
            <person name="Gilroy R."/>
            <person name="Ravi A."/>
            <person name="Getino M."/>
            <person name="Pursley I."/>
            <person name="Horton D.L."/>
            <person name="Alikhan N.F."/>
            <person name="Baker D."/>
            <person name="Gharbi K."/>
            <person name="Hall N."/>
            <person name="Watson M."/>
            <person name="Adriaenssens E.M."/>
            <person name="Foster-Nyarko E."/>
            <person name="Jarju S."/>
            <person name="Secka A."/>
            <person name="Antonio M."/>
            <person name="Oren A."/>
            <person name="Chaudhuri R.R."/>
            <person name="La Ragione R."/>
            <person name="Hildebrand F."/>
            <person name="Pallen M.J."/>
        </authorList>
    </citation>
    <scope>NUCLEOTIDE SEQUENCE</scope>
    <source>
        <strain evidence="5">ChiGjej3B3-7149</strain>
    </source>
</reference>
<dbReference type="PRINTS" id="PR00035">
    <property type="entry name" value="HTHGNTR"/>
</dbReference>
<keyword evidence="3" id="KW-0804">Transcription</keyword>
<dbReference type="Gene3D" id="1.10.10.10">
    <property type="entry name" value="Winged helix-like DNA-binding domain superfamily/Winged helix DNA-binding domain"/>
    <property type="match status" value="1"/>
</dbReference>
<proteinExistence type="predicted"/>
<dbReference type="Pfam" id="PF00392">
    <property type="entry name" value="GntR"/>
    <property type="match status" value="1"/>
</dbReference>
<evidence type="ECO:0000259" key="4">
    <source>
        <dbReference type="PROSITE" id="PS50949"/>
    </source>
</evidence>
<keyword evidence="2" id="KW-0238">DNA-binding</keyword>
<dbReference type="PANTHER" id="PTHR43537:SF44">
    <property type="entry name" value="GNTR FAMILY REGULATORY PROTEIN"/>
    <property type="match status" value="1"/>
</dbReference>
<dbReference type="EMBL" id="DVHH01000067">
    <property type="protein sequence ID" value="HIR54456.1"/>
    <property type="molecule type" value="Genomic_DNA"/>
</dbReference>
<dbReference type="Proteomes" id="UP000824238">
    <property type="component" value="Unassembled WGS sequence"/>
</dbReference>
<dbReference type="AlphaFoldDB" id="A0A9D1IYE4"/>
<dbReference type="GO" id="GO:0003677">
    <property type="term" value="F:DNA binding"/>
    <property type="evidence" value="ECO:0007669"/>
    <property type="project" value="UniProtKB-KW"/>
</dbReference>
<dbReference type="InterPro" id="IPR036390">
    <property type="entry name" value="WH_DNA-bd_sf"/>
</dbReference>
<gene>
    <name evidence="5" type="ORF">IAD36_02500</name>
</gene>
<evidence type="ECO:0000256" key="1">
    <source>
        <dbReference type="ARBA" id="ARBA00023015"/>
    </source>
</evidence>
<dbReference type="SMART" id="SM00895">
    <property type="entry name" value="FCD"/>
    <property type="match status" value="1"/>
</dbReference>
<evidence type="ECO:0000313" key="6">
    <source>
        <dbReference type="Proteomes" id="UP000824238"/>
    </source>
</evidence>
<evidence type="ECO:0000256" key="3">
    <source>
        <dbReference type="ARBA" id="ARBA00023163"/>
    </source>
</evidence>
<accession>A0A9D1IYE4</accession>
<dbReference type="GO" id="GO:0003700">
    <property type="term" value="F:DNA-binding transcription factor activity"/>
    <property type="evidence" value="ECO:0007669"/>
    <property type="project" value="InterPro"/>
</dbReference>
<dbReference type="InterPro" id="IPR008920">
    <property type="entry name" value="TF_FadR/GntR_C"/>
</dbReference>
<dbReference type="InterPro" id="IPR011711">
    <property type="entry name" value="GntR_C"/>
</dbReference>
<dbReference type="Gene3D" id="1.20.120.530">
    <property type="entry name" value="GntR ligand-binding domain-like"/>
    <property type="match status" value="1"/>
</dbReference>
<dbReference type="SUPFAM" id="SSF46785">
    <property type="entry name" value="Winged helix' DNA-binding domain"/>
    <property type="match status" value="1"/>
</dbReference>
<dbReference type="Pfam" id="PF07729">
    <property type="entry name" value="FCD"/>
    <property type="match status" value="1"/>
</dbReference>